<dbReference type="InterPro" id="IPR054008">
    <property type="entry name" value="Csm6_6H"/>
</dbReference>
<reference evidence="2" key="1">
    <citation type="journal article" date="2005" name="Environ. Microbiol.">
        <title>Genetic and functional properties of uncultivated thermophilic crenarchaeotes from a subsurface gold mine as revealed by analysis of genome fragments.</title>
        <authorList>
            <person name="Nunoura T."/>
            <person name="Hirayama H."/>
            <person name="Takami H."/>
            <person name="Oida H."/>
            <person name="Nishi S."/>
            <person name="Shimamura S."/>
            <person name="Suzuki Y."/>
            <person name="Inagaki F."/>
            <person name="Takai K."/>
            <person name="Nealson K.H."/>
            <person name="Horikoshi K."/>
        </authorList>
    </citation>
    <scope>NUCLEOTIDE SEQUENCE</scope>
</reference>
<dbReference type="Pfam" id="PF09670">
    <property type="entry name" value="Cas_Cas02710"/>
    <property type="match status" value="1"/>
</dbReference>
<dbReference type="InterPro" id="IPR014082">
    <property type="entry name" value="CRISPR-assoc_prot_Cas02710"/>
</dbReference>
<name>H5SNG9_9BACT</name>
<organism evidence="2">
    <name type="scientific">uncultured Acetothermia bacterium</name>
    <dbReference type="NCBI Taxonomy" id="236499"/>
    <lineage>
        <taxon>Bacteria</taxon>
        <taxon>Candidatus Bipolaricaulota</taxon>
        <taxon>environmental samples</taxon>
    </lineage>
</organism>
<reference evidence="2" key="2">
    <citation type="journal article" date="2012" name="PLoS ONE">
        <title>A Deeply Branching Thermophilic Bacterium with an Ancient Acetyl-CoA Pathway Dominates a Subsurface Ecosystem.</title>
        <authorList>
            <person name="Takami H."/>
            <person name="Noguchi H."/>
            <person name="Takaki Y."/>
            <person name="Uchiyama I."/>
            <person name="Toyoda A."/>
            <person name="Nishi S."/>
            <person name="Chee G.-J."/>
            <person name="Arai W."/>
            <person name="Nunoura T."/>
            <person name="Itoh T."/>
            <person name="Hattori M."/>
            <person name="Takai K."/>
        </authorList>
    </citation>
    <scope>NUCLEOTIDE SEQUENCE</scope>
</reference>
<feature type="domain" description="Csm6 6H" evidence="1">
    <location>
        <begin position="148"/>
        <end position="219"/>
    </location>
</feature>
<dbReference type="EMBL" id="AP011782">
    <property type="protein sequence ID" value="BAL57705.1"/>
    <property type="molecule type" value="Genomic_DNA"/>
</dbReference>
<gene>
    <name evidence="2" type="ORF">HGMM_F52A12C25</name>
</gene>
<proteinExistence type="predicted"/>
<dbReference type="Pfam" id="PF22205">
    <property type="entry name" value="Csm6_6H"/>
    <property type="match status" value="1"/>
</dbReference>
<dbReference type="Gene3D" id="3.40.50.10770">
    <property type="entry name" value="Hypothetical protein VC1899 like domain (Restriction endonuclease-like)"/>
    <property type="match status" value="1"/>
</dbReference>
<dbReference type="NCBIfam" id="TIGR02710">
    <property type="entry name" value="TIGR02710 family CRISPR-associated CARF protein"/>
    <property type="match status" value="1"/>
</dbReference>
<protein>
    <submittedName>
        <fullName evidence="2">Hypothetical conserved protein</fullName>
    </submittedName>
</protein>
<dbReference type="AlphaFoldDB" id="H5SNG9"/>
<evidence type="ECO:0000313" key="2">
    <source>
        <dbReference type="EMBL" id="BAL57705.1"/>
    </source>
</evidence>
<sequence length="422" mass="48208">MRVLLISLGTGPSVEHGIAYSIKHHRPDHVIYFATDQSLSSRTKIEALLSPSAPASEVIRLENGDEPNEIYREACKALGGLQRDGINIIEDVYVDFTSGTKAMSAGLFAAALAYSVRNLIYISGQRDSDGRVISGTERVMTFPPSEIFADHLLHQIVELFNKRLFGAALQLIEDGLREIHVQKLRQALGELHKLCLAYQAWDWFDHSKAMEHFEQIERDVIDHWSRQIGSNKGWVLQIAKELRSEGPITKRYSEKLLIDLWLNVERRMEEEHWIDAVARLYRLVELIAQACLAQKYELDTGALEVDKLPEHVRSKYEQLRDERGRVRLGLKQAYALLEDLKDPLGKHYKNLEGVLQARNESIAGHGLQPVKQEICEKLAGQVRELLDETISDWERQAEKGRFAQIGYNKAHEVHHQSRARSR</sequence>
<evidence type="ECO:0000259" key="1">
    <source>
        <dbReference type="Pfam" id="PF22205"/>
    </source>
</evidence>
<accession>H5SNG9</accession>